<sequence>MSDTTTGGRIGPRPGLKGRRAWLIVLTGAVMLAFAANSFLARLAFRTTAIDAASYTTVRLVAGALTLALILRLQKAALSPPPSAWPSAVLLFIYAAAFSFAYRDIGTGAGALVLFASAQLVMISYGLHKGERTSLPGMLLACAGMLAFLAPSTSAPPALAAILMAIAGAAWGGFSLLGKAADSPMGMTTASFLWTVPLALALSLVQGSHRNLDWSGAQYAVVSGSITSALGYALWYWVRVRITAISAGAVQLCVPLLSAMLGWIFLGEKLAPERLVSGLAVLSGIAWVTVAARKAGPR</sequence>
<feature type="transmembrane region" description="Helical" evidence="5">
    <location>
        <begin position="158"/>
        <end position="178"/>
    </location>
</feature>
<dbReference type="PANTHER" id="PTHR32322">
    <property type="entry name" value="INNER MEMBRANE TRANSPORTER"/>
    <property type="match status" value="1"/>
</dbReference>
<feature type="transmembrane region" description="Helical" evidence="5">
    <location>
        <begin position="134"/>
        <end position="152"/>
    </location>
</feature>
<feature type="transmembrane region" description="Helical" evidence="5">
    <location>
        <begin position="108"/>
        <end position="127"/>
    </location>
</feature>
<dbReference type="Pfam" id="PF00892">
    <property type="entry name" value="EamA"/>
    <property type="match status" value="1"/>
</dbReference>
<gene>
    <name evidence="7" type="ORF">NX778_07570</name>
</gene>
<comment type="caution">
    <text evidence="7">The sequence shown here is derived from an EMBL/GenBank/DDBJ whole genome shotgun (WGS) entry which is preliminary data.</text>
</comment>
<keyword evidence="3 5" id="KW-1133">Transmembrane helix</keyword>
<comment type="subcellular location">
    <subcellularLocation>
        <location evidence="1">Membrane</location>
        <topology evidence="1">Multi-pass membrane protein</topology>
    </subcellularLocation>
</comment>
<reference evidence="7 8" key="1">
    <citation type="submission" date="2022-08" db="EMBL/GenBank/DDBJ databases">
        <title>Reclassification of Massilia species as members of the genera Telluria, Duganella, Pseudoduganella, Mokoshia gen. nov. and Zemynaea gen. nov. using orthogonal and non-orthogonal genome-based approaches.</title>
        <authorList>
            <person name="Bowman J.P."/>
        </authorList>
    </citation>
    <scope>NUCLEOTIDE SEQUENCE [LARGE SCALE GENOMIC DNA]</scope>
    <source>
        <strain evidence="7 8">JCM 31606</strain>
    </source>
</reference>
<evidence type="ECO:0000256" key="5">
    <source>
        <dbReference type="SAM" id="Phobius"/>
    </source>
</evidence>
<evidence type="ECO:0000313" key="7">
    <source>
        <dbReference type="EMBL" id="MCS0657917.1"/>
    </source>
</evidence>
<feature type="transmembrane region" description="Helical" evidence="5">
    <location>
        <begin position="52"/>
        <end position="71"/>
    </location>
</feature>
<name>A0ABT2CVA8_9BURK</name>
<evidence type="ECO:0000259" key="6">
    <source>
        <dbReference type="Pfam" id="PF00892"/>
    </source>
</evidence>
<feature type="domain" description="EamA" evidence="6">
    <location>
        <begin position="160"/>
        <end position="289"/>
    </location>
</feature>
<evidence type="ECO:0000256" key="2">
    <source>
        <dbReference type="ARBA" id="ARBA00022692"/>
    </source>
</evidence>
<organism evidence="7 8">
    <name type="scientific">Massilia terrae</name>
    <dbReference type="NCBI Taxonomy" id="1811224"/>
    <lineage>
        <taxon>Bacteria</taxon>
        <taxon>Pseudomonadati</taxon>
        <taxon>Pseudomonadota</taxon>
        <taxon>Betaproteobacteria</taxon>
        <taxon>Burkholderiales</taxon>
        <taxon>Oxalobacteraceae</taxon>
        <taxon>Telluria group</taxon>
        <taxon>Massilia</taxon>
    </lineage>
</organism>
<keyword evidence="4 5" id="KW-0472">Membrane</keyword>
<dbReference type="Proteomes" id="UP001204621">
    <property type="component" value="Unassembled WGS sequence"/>
</dbReference>
<keyword evidence="2 5" id="KW-0812">Transmembrane</keyword>
<dbReference type="InterPro" id="IPR037185">
    <property type="entry name" value="EmrE-like"/>
</dbReference>
<feature type="transmembrane region" description="Helical" evidence="5">
    <location>
        <begin position="245"/>
        <end position="266"/>
    </location>
</feature>
<proteinExistence type="predicted"/>
<evidence type="ECO:0000256" key="1">
    <source>
        <dbReference type="ARBA" id="ARBA00004141"/>
    </source>
</evidence>
<feature type="transmembrane region" description="Helical" evidence="5">
    <location>
        <begin position="21"/>
        <end position="40"/>
    </location>
</feature>
<dbReference type="InterPro" id="IPR000620">
    <property type="entry name" value="EamA_dom"/>
</dbReference>
<evidence type="ECO:0000313" key="8">
    <source>
        <dbReference type="Proteomes" id="UP001204621"/>
    </source>
</evidence>
<feature type="transmembrane region" description="Helical" evidence="5">
    <location>
        <begin position="272"/>
        <end position="292"/>
    </location>
</feature>
<feature type="transmembrane region" description="Helical" evidence="5">
    <location>
        <begin position="83"/>
        <end position="102"/>
    </location>
</feature>
<accession>A0ABT2CVA8</accession>
<feature type="transmembrane region" description="Helical" evidence="5">
    <location>
        <begin position="217"/>
        <end position="238"/>
    </location>
</feature>
<protein>
    <submittedName>
        <fullName evidence="7">DMT family transporter</fullName>
    </submittedName>
</protein>
<keyword evidence="8" id="KW-1185">Reference proteome</keyword>
<evidence type="ECO:0000256" key="3">
    <source>
        <dbReference type="ARBA" id="ARBA00022989"/>
    </source>
</evidence>
<dbReference type="InterPro" id="IPR050638">
    <property type="entry name" value="AA-Vitamin_Transporters"/>
</dbReference>
<dbReference type="EMBL" id="JANUGU010000002">
    <property type="protein sequence ID" value="MCS0657917.1"/>
    <property type="molecule type" value="Genomic_DNA"/>
</dbReference>
<dbReference type="PANTHER" id="PTHR32322:SF9">
    <property type="entry name" value="AMINO-ACID METABOLITE EFFLUX PUMP-RELATED"/>
    <property type="match status" value="1"/>
</dbReference>
<dbReference type="SUPFAM" id="SSF103481">
    <property type="entry name" value="Multidrug resistance efflux transporter EmrE"/>
    <property type="match status" value="1"/>
</dbReference>
<feature type="transmembrane region" description="Helical" evidence="5">
    <location>
        <begin position="185"/>
        <end position="205"/>
    </location>
</feature>
<evidence type="ECO:0000256" key="4">
    <source>
        <dbReference type="ARBA" id="ARBA00023136"/>
    </source>
</evidence>
<dbReference type="RefSeq" id="WP_258811114.1">
    <property type="nucleotide sequence ID" value="NZ_JANUGU010000002.1"/>
</dbReference>